<keyword evidence="1" id="KW-0863">Zinc-finger</keyword>
<dbReference type="SUPFAM" id="SSF57756">
    <property type="entry name" value="Retrovirus zinc finger-like domains"/>
    <property type="match status" value="1"/>
</dbReference>
<dbReference type="GO" id="GO:0003676">
    <property type="term" value="F:nucleic acid binding"/>
    <property type="evidence" value="ECO:0007669"/>
    <property type="project" value="InterPro"/>
</dbReference>
<protein>
    <recommendedName>
        <fullName evidence="2">CCHC-type domain-containing protein</fullName>
    </recommendedName>
</protein>
<evidence type="ECO:0000259" key="2">
    <source>
        <dbReference type="PROSITE" id="PS50158"/>
    </source>
</evidence>
<dbReference type="VEuPathDB" id="FungiDB:RhiirA1_462002"/>
<dbReference type="AlphaFoldDB" id="A0A2I1GHT5"/>
<gene>
    <name evidence="3" type="ORF">RhiirA4_287102</name>
</gene>
<dbReference type="Proteomes" id="UP000234323">
    <property type="component" value="Unassembled WGS sequence"/>
</dbReference>
<feature type="non-terminal residue" evidence="3">
    <location>
        <position position="1"/>
    </location>
</feature>
<dbReference type="SMART" id="SM00343">
    <property type="entry name" value="ZnF_C2HC"/>
    <property type="match status" value="3"/>
</dbReference>
<keyword evidence="1" id="KW-0479">Metal-binding</keyword>
<dbReference type="GO" id="GO:0008270">
    <property type="term" value="F:zinc ion binding"/>
    <property type="evidence" value="ECO:0007669"/>
    <property type="project" value="UniProtKB-KW"/>
</dbReference>
<dbReference type="InterPro" id="IPR036875">
    <property type="entry name" value="Znf_CCHC_sf"/>
</dbReference>
<keyword evidence="4" id="KW-1185">Reference proteome</keyword>
<proteinExistence type="predicted"/>
<dbReference type="VEuPathDB" id="FungiDB:RhiirFUN_009523"/>
<feature type="domain" description="CCHC-type" evidence="2">
    <location>
        <begin position="54"/>
        <end position="67"/>
    </location>
</feature>
<keyword evidence="1" id="KW-0862">Zinc</keyword>
<dbReference type="Gene3D" id="4.10.60.10">
    <property type="entry name" value="Zinc finger, CCHC-type"/>
    <property type="match status" value="2"/>
</dbReference>
<feature type="non-terminal residue" evidence="3">
    <location>
        <position position="94"/>
    </location>
</feature>
<evidence type="ECO:0000313" key="3">
    <source>
        <dbReference type="EMBL" id="PKY46179.1"/>
    </source>
</evidence>
<comment type="caution">
    <text evidence="3">The sequence shown here is derived from an EMBL/GenBank/DDBJ whole genome shotgun (WGS) entry which is preliminary data.</text>
</comment>
<evidence type="ECO:0000313" key="4">
    <source>
        <dbReference type="Proteomes" id="UP000234323"/>
    </source>
</evidence>
<dbReference type="InterPro" id="IPR001878">
    <property type="entry name" value="Znf_CCHC"/>
</dbReference>
<dbReference type="VEuPathDB" id="FungiDB:FUN_007239"/>
<organism evidence="3 4">
    <name type="scientific">Rhizophagus irregularis</name>
    <dbReference type="NCBI Taxonomy" id="588596"/>
    <lineage>
        <taxon>Eukaryota</taxon>
        <taxon>Fungi</taxon>
        <taxon>Fungi incertae sedis</taxon>
        <taxon>Mucoromycota</taxon>
        <taxon>Glomeromycotina</taxon>
        <taxon>Glomeromycetes</taxon>
        <taxon>Glomerales</taxon>
        <taxon>Glomeraceae</taxon>
        <taxon>Rhizophagus</taxon>
    </lineage>
</organism>
<dbReference type="EMBL" id="LLXI01000437">
    <property type="protein sequence ID" value="PKY46179.1"/>
    <property type="molecule type" value="Genomic_DNA"/>
</dbReference>
<reference evidence="3 4" key="1">
    <citation type="submission" date="2015-10" db="EMBL/GenBank/DDBJ databases">
        <title>Genome analyses suggest a sexual origin of heterokaryosis in a supposedly ancient asexual fungus.</title>
        <authorList>
            <person name="Ropars J."/>
            <person name="Sedzielewska K."/>
            <person name="Noel J."/>
            <person name="Charron P."/>
            <person name="Farinelli L."/>
            <person name="Marton T."/>
            <person name="Kruger M."/>
            <person name="Pelin A."/>
            <person name="Brachmann A."/>
            <person name="Corradi N."/>
        </authorList>
    </citation>
    <scope>NUCLEOTIDE SEQUENCE [LARGE SCALE GENOMIC DNA]</scope>
    <source>
        <strain evidence="3 4">A4</strain>
    </source>
</reference>
<name>A0A2I1GHT5_9GLOM</name>
<dbReference type="Pfam" id="PF00098">
    <property type="entry name" value="zf-CCHC"/>
    <property type="match status" value="1"/>
</dbReference>
<sequence length="94" mass="10910">CYWCNNKGHYSINCKVKGRNAVKRKNNTCENCGGKGNFTKDCTSDRIERDQMICYRCNKMGHYAKDCQVEIKIIKRKDNKCKNCSKKGHYTKGC</sequence>
<evidence type="ECO:0000256" key="1">
    <source>
        <dbReference type="PROSITE-ProRule" id="PRU00047"/>
    </source>
</evidence>
<dbReference type="PROSITE" id="PS50158">
    <property type="entry name" value="ZF_CCHC"/>
    <property type="match status" value="2"/>
</dbReference>
<accession>A0A2I1GHT5</accession>
<feature type="domain" description="CCHC-type" evidence="2">
    <location>
        <begin position="80"/>
        <end position="94"/>
    </location>
</feature>